<protein>
    <recommendedName>
        <fullName evidence="3">Lipoprotein</fullName>
    </recommendedName>
</protein>
<evidence type="ECO:0008006" key="3">
    <source>
        <dbReference type="Google" id="ProtNLM"/>
    </source>
</evidence>
<sequence>MRLIAILLAASAVLMGCEPPPTLEDIQRKVLADSIDQYNIVANGGSAMDRCVRAGLVSAAAVQAKDSAQHERWRQVEKDDCAAAGVPKN</sequence>
<accession>A0AAW4Y453</accession>
<organism evidence="1 2">
    <name type="scientific">Comamonas koreensis</name>
    <dbReference type="NCBI Taxonomy" id="160825"/>
    <lineage>
        <taxon>Bacteria</taxon>
        <taxon>Pseudomonadati</taxon>
        <taxon>Pseudomonadota</taxon>
        <taxon>Betaproteobacteria</taxon>
        <taxon>Burkholderiales</taxon>
        <taxon>Comamonadaceae</taxon>
        <taxon>Comamonas</taxon>
    </lineage>
</organism>
<dbReference type="AlphaFoldDB" id="A0AAW4Y453"/>
<comment type="caution">
    <text evidence="1">The sequence shown here is derived from an EMBL/GenBank/DDBJ whole genome shotgun (WGS) entry which is preliminary data.</text>
</comment>
<gene>
    <name evidence="1" type="ORF">LPW39_23370</name>
</gene>
<proteinExistence type="predicted"/>
<evidence type="ECO:0000313" key="2">
    <source>
        <dbReference type="Proteomes" id="UP001199260"/>
    </source>
</evidence>
<evidence type="ECO:0000313" key="1">
    <source>
        <dbReference type="EMBL" id="MCD2168066.1"/>
    </source>
</evidence>
<dbReference type="RefSeq" id="WP_230781178.1">
    <property type="nucleotide sequence ID" value="NZ_JAJNCT010000047.1"/>
</dbReference>
<dbReference type="EMBL" id="JAJNCT010000047">
    <property type="protein sequence ID" value="MCD2168066.1"/>
    <property type="molecule type" value="Genomic_DNA"/>
</dbReference>
<name>A0AAW4Y453_9BURK</name>
<reference evidence="1 2" key="1">
    <citation type="submission" date="2021-11" db="EMBL/GenBank/DDBJ databases">
        <title>Genome sequence.</title>
        <authorList>
            <person name="Sun Q."/>
        </authorList>
    </citation>
    <scope>NUCLEOTIDE SEQUENCE [LARGE SCALE GENOMIC DNA]</scope>
    <source>
        <strain evidence="1 2">KCTC 12005</strain>
    </source>
</reference>
<keyword evidence="2" id="KW-1185">Reference proteome</keyword>
<dbReference type="PROSITE" id="PS51257">
    <property type="entry name" value="PROKAR_LIPOPROTEIN"/>
    <property type="match status" value="1"/>
</dbReference>
<dbReference type="Proteomes" id="UP001199260">
    <property type="component" value="Unassembled WGS sequence"/>
</dbReference>